<proteinExistence type="predicted"/>
<reference evidence="1" key="2">
    <citation type="submission" date="2020-05" db="UniProtKB">
        <authorList>
            <consortium name="EnsemblMetazoa"/>
        </authorList>
    </citation>
    <scope>IDENTIFICATION</scope>
    <source>
        <strain evidence="1">IAEA</strain>
    </source>
</reference>
<accession>A0A1A9ZGG7</accession>
<reference evidence="2" key="1">
    <citation type="submission" date="2014-03" db="EMBL/GenBank/DDBJ databases">
        <authorList>
            <person name="Aksoy S."/>
            <person name="Warren W."/>
            <person name="Wilson R.K."/>
        </authorList>
    </citation>
    <scope>NUCLEOTIDE SEQUENCE [LARGE SCALE GENOMIC DNA]</scope>
    <source>
        <strain evidence="2">IAEA</strain>
    </source>
</reference>
<organism evidence="1 2">
    <name type="scientific">Glossina pallidipes</name>
    <name type="common">Tsetse fly</name>
    <dbReference type="NCBI Taxonomy" id="7398"/>
    <lineage>
        <taxon>Eukaryota</taxon>
        <taxon>Metazoa</taxon>
        <taxon>Ecdysozoa</taxon>
        <taxon>Arthropoda</taxon>
        <taxon>Hexapoda</taxon>
        <taxon>Insecta</taxon>
        <taxon>Pterygota</taxon>
        <taxon>Neoptera</taxon>
        <taxon>Endopterygota</taxon>
        <taxon>Diptera</taxon>
        <taxon>Brachycera</taxon>
        <taxon>Muscomorpha</taxon>
        <taxon>Hippoboscoidea</taxon>
        <taxon>Glossinidae</taxon>
        <taxon>Glossina</taxon>
    </lineage>
</organism>
<name>A0A1A9ZGG7_GLOPL</name>
<evidence type="ECO:0000313" key="1">
    <source>
        <dbReference type="EnsemblMetazoa" id="GPAI013883-PA"/>
    </source>
</evidence>
<dbReference type="Proteomes" id="UP000092445">
    <property type="component" value="Unassembled WGS sequence"/>
</dbReference>
<evidence type="ECO:0000313" key="2">
    <source>
        <dbReference type="Proteomes" id="UP000092445"/>
    </source>
</evidence>
<dbReference type="EnsemblMetazoa" id="GPAI013883-RA">
    <property type="protein sequence ID" value="GPAI013883-PA"/>
    <property type="gene ID" value="GPAI013883"/>
</dbReference>
<sequence length="102" mass="12075">MRVKDQYFPYRNPSNIIPQQKYQHDDQYVPYDSQLDDDPPLQTAFMIFPPSNISKNIVVEDVSMPTLRSISNDRYSPWFNFTQNLSFSRNKQDLPQLNKLST</sequence>
<keyword evidence="2" id="KW-1185">Reference proteome</keyword>
<dbReference type="VEuPathDB" id="VectorBase:GPAI013883"/>
<dbReference type="AlphaFoldDB" id="A0A1A9ZGG7"/>
<protein>
    <submittedName>
        <fullName evidence="1">Uncharacterized protein</fullName>
    </submittedName>
</protein>